<accession>A0A0L8HNU3</accession>
<protein>
    <submittedName>
        <fullName evidence="2">Uncharacterized protein</fullName>
    </submittedName>
</protein>
<feature type="transmembrane region" description="Helical" evidence="1">
    <location>
        <begin position="5"/>
        <end position="28"/>
    </location>
</feature>
<organism evidence="2">
    <name type="scientific">Octopus bimaculoides</name>
    <name type="common">California two-spotted octopus</name>
    <dbReference type="NCBI Taxonomy" id="37653"/>
    <lineage>
        <taxon>Eukaryota</taxon>
        <taxon>Metazoa</taxon>
        <taxon>Spiralia</taxon>
        <taxon>Lophotrochozoa</taxon>
        <taxon>Mollusca</taxon>
        <taxon>Cephalopoda</taxon>
        <taxon>Coleoidea</taxon>
        <taxon>Octopodiformes</taxon>
        <taxon>Octopoda</taxon>
        <taxon>Incirrata</taxon>
        <taxon>Octopodidae</taxon>
        <taxon>Octopus</taxon>
    </lineage>
</organism>
<evidence type="ECO:0000256" key="1">
    <source>
        <dbReference type="SAM" id="Phobius"/>
    </source>
</evidence>
<reference evidence="2" key="1">
    <citation type="submission" date="2015-07" db="EMBL/GenBank/DDBJ databases">
        <title>MeaNS - Measles Nucleotide Surveillance Program.</title>
        <authorList>
            <person name="Tran T."/>
            <person name="Druce J."/>
        </authorList>
    </citation>
    <scope>NUCLEOTIDE SEQUENCE</scope>
    <source>
        <strain evidence="2">UCB-OBI-ISO-001</strain>
        <tissue evidence="2">Gonad</tissue>
    </source>
</reference>
<dbReference type="EMBL" id="KQ417653">
    <property type="protein sequence ID" value="KOF90913.1"/>
    <property type="molecule type" value="Genomic_DNA"/>
</dbReference>
<keyword evidence="1" id="KW-0812">Transmembrane</keyword>
<keyword evidence="1" id="KW-1133">Transmembrane helix</keyword>
<proteinExistence type="predicted"/>
<evidence type="ECO:0000313" key="2">
    <source>
        <dbReference type="EMBL" id="KOF90913.1"/>
    </source>
</evidence>
<keyword evidence="1" id="KW-0472">Membrane</keyword>
<name>A0A0L8HNU3_OCTBM</name>
<dbReference type="AlphaFoldDB" id="A0A0L8HNU3"/>
<sequence>MFFYLLLFCFYFFIHFYFVAILFIYFFLSNKSPQTDFNCQLDCSLILLKPFGKACAPTFPLYKISGIITM</sequence>
<gene>
    <name evidence="2" type="ORF">OCBIM_22010184mg</name>
</gene>